<evidence type="ECO:0000313" key="3">
    <source>
        <dbReference type="EMBL" id="EMR66154.1"/>
    </source>
</evidence>
<dbReference type="PANTHER" id="PTHR24148">
    <property type="entry name" value="ANKYRIN REPEAT DOMAIN-CONTAINING PROTEIN 39 HOMOLOG-RELATED"/>
    <property type="match status" value="1"/>
</dbReference>
<feature type="compositionally biased region" description="Basic residues" evidence="1">
    <location>
        <begin position="351"/>
        <end position="361"/>
    </location>
</feature>
<dbReference type="EMBL" id="KB706698">
    <property type="protein sequence ID" value="EMR66154.1"/>
    <property type="molecule type" value="Genomic_DNA"/>
</dbReference>
<evidence type="ECO:0000313" key="4">
    <source>
        <dbReference type="Proteomes" id="UP000012174"/>
    </source>
</evidence>
<feature type="region of interest" description="Disordered" evidence="1">
    <location>
        <begin position="673"/>
        <end position="722"/>
    </location>
</feature>
<proteinExistence type="predicted"/>
<protein>
    <submittedName>
        <fullName evidence="3">Putative het domain protein</fullName>
    </submittedName>
</protein>
<feature type="region of interest" description="Disordered" evidence="1">
    <location>
        <begin position="54"/>
        <end position="83"/>
    </location>
</feature>
<feature type="compositionally biased region" description="Pro residues" evidence="1">
    <location>
        <begin position="706"/>
        <end position="717"/>
    </location>
</feature>
<gene>
    <name evidence="3" type="ORF">UCREL1_6862</name>
</gene>
<keyword evidence="4" id="KW-1185">Reference proteome</keyword>
<evidence type="ECO:0000256" key="1">
    <source>
        <dbReference type="SAM" id="MobiDB-lite"/>
    </source>
</evidence>
<dbReference type="InterPro" id="IPR010730">
    <property type="entry name" value="HET"/>
</dbReference>
<dbReference type="InterPro" id="IPR052895">
    <property type="entry name" value="HetReg/Transcr_Mod"/>
</dbReference>
<dbReference type="STRING" id="1287681.M7SIL4"/>
<dbReference type="Pfam" id="PF06985">
    <property type="entry name" value="HET"/>
    <property type="match status" value="1"/>
</dbReference>
<name>M7SIL4_EUTLA</name>
<dbReference type="Proteomes" id="UP000012174">
    <property type="component" value="Unassembled WGS sequence"/>
</dbReference>
<feature type="region of interest" description="Disordered" evidence="1">
    <location>
        <begin position="324"/>
        <end position="366"/>
    </location>
</feature>
<organism evidence="3 4">
    <name type="scientific">Eutypa lata (strain UCR-EL1)</name>
    <name type="common">Grapevine dieback disease fungus</name>
    <name type="synonym">Eutypa armeniacae</name>
    <dbReference type="NCBI Taxonomy" id="1287681"/>
    <lineage>
        <taxon>Eukaryota</taxon>
        <taxon>Fungi</taxon>
        <taxon>Dikarya</taxon>
        <taxon>Ascomycota</taxon>
        <taxon>Pezizomycotina</taxon>
        <taxon>Sordariomycetes</taxon>
        <taxon>Xylariomycetidae</taxon>
        <taxon>Xylariales</taxon>
        <taxon>Diatrypaceae</taxon>
        <taxon>Eutypa</taxon>
    </lineage>
</organism>
<sequence length="862" mass="93204">MANANPFATLLGPQNTSAQLAILQPATDSNAPIRLTLTQAVLKDTSYEVISYDRAEDDDADADADADDADPVPVSVESEEHAVPRALESALRTFRRKEKPRTLWADLLIGRTDAERSLQAAAQRQILSGASKTLCWLGPGPSDDAPSSSSSSSPSTTSNAIVFETIAEMGRRWGAACAAAGIEPDTSLAQMTPQQMSRLRAHLGDCAFDDLRSFDFAHWREVYGVFGAAYWGEPRAIPEIVLARSAVVARGRGHVRWHAYIGASRALPFLQAKFFGRTPLLPRVMRGFEAANSIEIAERRRRLGESVELFPMIQTARDCAVNGMMDRVGSGGGSGGKKDGEGDNDKDKDNKKRRRRRRKGRDPRENVFAMIPITTPSARVHMHGAGPQPLPVVDYTKSTAQVFAEAARYTVLERQDLLLWYGEQPPCARRRRRKGLPTWVPDFSTRRAKDGLLNPNNGMRGWWDALPDGPLKRKPIAVSANNRTLHVHARPLDRIVHVSPIFDGGNHRRLCFTEFRELTSSPSFSPPLDTERFWRTLVLNASGEHGAMLHENVSPAADAPNGGPGFNSLIAEETILDALGCASVAELQTPENTARLQASPDLMRFVPMCGRGEPYLEVLLNHAAGRRFFRTAGGRFGMTAVEDMACVNGNFGVDDGGGGYSDDEEVEVEGVAGNAAGQENTPPTVSTSTDDSAQQTSSSPSSTSTSPPPPPPPPPQAPNMGHLMADPLARAMMESFQEYLRERDPAAAKLTANMMRGELPEGVGGEQQQARPTGGVQEGDIVVACVGGFFPYVLRPRVRDGGDGTSATAAAAAAADDSTYEFIGECYLHGAMNGEDFQVVAGSRGERAFRPDLSQLVPIAIV</sequence>
<feature type="compositionally biased region" description="Basic and acidic residues" evidence="1">
    <location>
        <begin position="336"/>
        <end position="350"/>
    </location>
</feature>
<dbReference type="HOGENOM" id="CLU_332042_0_0_1"/>
<feature type="compositionally biased region" description="Acidic residues" evidence="1">
    <location>
        <begin position="55"/>
        <end position="70"/>
    </location>
</feature>
<dbReference type="PANTHER" id="PTHR24148:SF73">
    <property type="entry name" value="HET DOMAIN PROTEIN (AFU_ORTHOLOGUE AFUA_8G01020)"/>
    <property type="match status" value="1"/>
</dbReference>
<dbReference type="KEGG" id="ela:UCREL1_6862"/>
<accession>M7SIL4</accession>
<feature type="region of interest" description="Disordered" evidence="1">
    <location>
        <begin position="138"/>
        <end position="157"/>
    </location>
</feature>
<dbReference type="AlphaFoldDB" id="M7SIL4"/>
<reference evidence="4" key="1">
    <citation type="journal article" date="2013" name="Genome Announc.">
        <title>Draft genome sequence of the grapevine dieback fungus Eutypa lata UCR-EL1.</title>
        <authorList>
            <person name="Blanco-Ulate B."/>
            <person name="Rolshausen P.E."/>
            <person name="Cantu D."/>
        </authorList>
    </citation>
    <scope>NUCLEOTIDE SEQUENCE [LARGE SCALE GENOMIC DNA]</scope>
    <source>
        <strain evidence="4">UCR-EL1</strain>
    </source>
</reference>
<dbReference type="OrthoDB" id="2157530at2759"/>
<feature type="compositionally biased region" description="Low complexity" evidence="1">
    <location>
        <begin position="673"/>
        <end position="705"/>
    </location>
</feature>
<feature type="domain" description="Heterokaryon incompatibility" evidence="2">
    <location>
        <begin position="47"/>
        <end position="147"/>
    </location>
</feature>
<evidence type="ECO:0000259" key="2">
    <source>
        <dbReference type="Pfam" id="PF06985"/>
    </source>
</evidence>